<evidence type="ECO:0000256" key="6">
    <source>
        <dbReference type="SAM" id="Phobius"/>
    </source>
</evidence>
<dbReference type="GO" id="GO:0000271">
    <property type="term" value="P:polysaccharide biosynthetic process"/>
    <property type="evidence" value="ECO:0007669"/>
    <property type="project" value="InterPro"/>
</dbReference>
<proteinExistence type="inferred from homology"/>
<keyword evidence="4 6" id="KW-1133">Transmembrane helix</keyword>
<dbReference type="KEGG" id="hsf:HLASA_0808"/>
<evidence type="ECO:0000256" key="3">
    <source>
        <dbReference type="ARBA" id="ARBA00022692"/>
    </source>
</evidence>
<dbReference type="PATRIC" id="fig|1604004.4.peg.848"/>
<comment type="similarity">
    <text evidence="2">Belongs to the GtrA family.</text>
</comment>
<evidence type="ECO:0000313" key="8">
    <source>
        <dbReference type="EMBL" id="AKH97306.1"/>
    </source>
</evidence>
<protein>
    <submittedName>
        <fullName evidence="8">GtrA-like family protein</fullName>
    </submittedName>
</protein>
<dbReference type="EMBL" id="CP008874">
    <property type="protein sequence ID" value="AKH97306.1"/>
    <property type="molecule type" value="Genomic_DNA"/>
</dbReference>
<dbReference type="Proteomes" id="UP000060390">
    <property type="component" value="Chromosome"/>
</dbReference>
<sequence length="151" mass="16207">MTAIQRRLRALASGVRFGQFLSVGIVGAVLDTTVTLTLTNTVGVHPDLSKFVGAEAAILLMFLVNDRWTFAGEGAVGLLPALRRLLTSNVVRVGGLTVQLLTYHVVRQFSITIPVLGVDLYSVIAIGIAIGAGFIVNYLAESLFTWRVHAE</sequence>
<feature type="transmembrane region" description="Helical" evidence="6">
    <location>
        <begin position="20"/>
        <end position="42"/>
    </location>
</feature>
<reference evidence="9 10" key="3">
    <citation type="journal article" date="2016" name="Stand. Genomic Sci.">
        <title>Complete genome sequence of 'Halanaeroarchaeum sulfurireducens' M27-SA2, a sulfur-reducing and acetate-oxidizing haloarchaeon from the deep-sea hypersaline anoxic lake Medee.</title>
        <authorList>
            <person name="Messina E."/>
            <person name="Sorokin D.Y."/>
            <person name="Kublanov I.V."/>
            <person name="Toshchakov S."/>
            <person name="Lopatina A."/>
            <person name="Arcadi E."/>
            <person name="Smedile F."/>
            <person name="La Spada G."/>
            <person name="La Cono V."/>
            <person name="Yakimov M.M."/>
        </authorList>
    </citation>
    <scope>NUCLEOTIDE SEQUENCE [LARGE SCALE GENOMIC DNA]</scope>
    <source>
        <strain evidence="9 10">M27-SA2</strain>
    </source>
</reference>
<dbReference type="HOGENOM" id="CLU_083873_6_1_2"/>
<reference evidence="10" key="2">
    <citation type="submission" date="2015-05" db="EMBL/GenBank/DDBJ databases">
        <title>Complete genome sequence of Halanaeroarchaeum sulfurireducens type strain M27-SA2, a sulfate-reducer haloarchaeon from marine anoxic lake Medee.</title>
        <authorList>
            <person name="Messina E."/>
            <person name="Kublanov I.V."/>
            <person name="Toshchakov S."/>
            <person name="Arcadi E."/>
            <person name="La Spada G."/>
            <person name="La Cono V."/>
            <person name="Yakimov M.M."/>
        </authorList>
    </citation>
    <scope>NUCLEOTIDE SEQUENCE [LARGE SCALE GENOMIC DNA]</scope>
    <source>
        <strain evidence="10">M27-SA2</strain>
    </source>
</reference>
<dbReference type="Pfam" id="PF04138">
    <property type="entry name" value="GtrA_DPMS_TM"/>
    <property type="match status" value="1"/>
</dbReference>
<evidence type="ECO:0000313" key="9">
    <source>
        <dbReference type="EMBL" id="ALG81708.1"/>
    </source>
</evidence>
<evidence type="ECO:0000256" key="4">
    <source>
        <dbReference type="ARBA" id="ARBA00022989"/>
    </source>
</evidence>
<keyword evidence="3 6" id="KW-0812">Transmembrane</keyword>
<reference evidence="8 11" key="1">
    <citation type="journal article" date="2015" name="ISME J.">
        <title>Elemental sulfur and acetate can support life of a novel strictly anaerobic haloarchaeon.</title>
        <authorList>
            <person name="Sorokin D.Y."/>
            <person name="Kublanov I.V."/>
            <person name="Gavrilov S.N."/>
            <person name="Rojo D."/>
            <person name="Roman P."/>
            <person name="Golyshin P.N."/>
            <person name="Slepak V.Z."/>
            <person name="Smedile F."/>
            <person name="Ferrer M."/>
            <person name="Messina E."/>
            <person name="La Cono V."/>
            <person name="Yakimov M.M."/>
        </authorList>
    </citation>
    <scope>NUCLEOTIDE SEQUENCE [LARGE SCALE GENOMIC DNA]</scope>
    <source>
        <strain evidence="8 11">HSR2</strain>
    </source>
</reference>
<name>A0A0F7P828_9EURY</name>
<gene>
    <name evidence="9" type="ORF">HLASA_0808</name>
    <name evidence="8" type="ORF">HLASF_0811</name>
</gene>
<evidence type="ECO:0000313" key="10">
    <source>
        <dbReference type="Proteomes" id="UP000060390"/>
    </source>
</evidence>
<dbReference type="EMBL" id="CP011564">
    <property type="protein sequence ID" value="ALG81708.1"/>
    <property type="molecule type" value="Genomic_DNA"/>
</dbReference>
<evidence type="ECO:0000256" key="2">
    <source>
        <dbReference type="ARBA" id="ARBA00009399"/>
    </source>
</evidence>
<organism evidence="8 11">
    <name type="scientific">Halanaeroarchaeum sulfurireducens</name>
    <dbReference type="NCBI Taxonomy" id="1604004"/>
    <lineage>
        <taxon>Archaea</taxon>
        <taxon>Methanobacteriati</taxon>
        <taxon>Methanobacteriota</taxon>
        <taxon>Stenosarchaea group</taxon>
        <taxon>Halobacteria</taxon>
        <taxon>Halobacteriales</taxon>
        <taxon>Halobacteriaceae</taxon>
        <taxon>Halanaeroarchaeum</taxon>
    </lineage>
</organism>
<keyword evidence="5 6" id="KW-0472">Membrane</keyword>
<comment type="subcellular location">
    <subcellularLocation>
        <location evidence="1">Membrane</location>
        <topology evidence="1">Multi-pass membrane protein</topology>
    </subcellularLocation>
</comment>
<accession>A0A0F7P828</accession>
<dbReference type="GO" id="GO:0005886">
    <property type="term" value="C:plasma membrane"/>
    <property type="evidence" value="ECO:0007669"/>
    <property type="project" value="TreeGrafter"/>
</dbReference>
<dbReference type="InterPro" id="IPR007267">
    <property type="entry name" value="GtrA_DPMS_TM"/>
</dbReference>
<dbReference type="InterPro" id="IPR051401">
    <property type="entry name" value="GtrA_CellWall_Glycosyl"/>
</dbReference>
<dbReference type="OrthoDB" id="44002at2157"/>
<dbReference type="PANTHER" id="PTHR38459:SF1">
    <property type="entry name" value="PROPHAGE BACTOPRENOL-LINKED GLUCOSE TRANSLOCASE HOMOLOG"/>
    <property type="match status" value="1"/>
</dbReference>
<evidence type="ECO:0000259" key="7">
    <source>
        <dbReference type="Pfam" id="PF04138"/>
    </source>
</evidence>
<dbReference type="AlphaFoldDB" id="A0A0F7P828"/>
<keyword evidence="11" id="KW-1185">Reference proteome</keyword>
<dbReference type="STRING" id="1604004.HLASA_0808"/>
<dbReference type="Proteomes" id="UP000069906">
    <property type="component" value="Chromosome"/>
</dbReference>
<evidence type="ECO:0000313" key="11">
    <source>
        <dbReference type="Proteomes" id="UP000069906"/>
    </source>
</evidence>
<evidence type="ECO:0000256" key="5">
    <source>
        <dbReference type="ARBA" id="ARBA00023136"/>
    </source>
</evidence>
<dbReference type="PANTHER" id="PTHR38459">
    <property type="entry name" value="PROPHAGE BACTOPRENOL-LINKED GLUCOSE TRANSLOCASE HOMOLOG"/>
    <property type="match status" value="1"/>
</dbReference>
<feature type="domain" description="GtrA/DPMS transmembrane" evidence="7">
    <location>
        <begin position="19"/>
        <end position="146"/>
    </location>
</feature>
<feature type="transmembrane region" description="Helical" evidence="6">
    <location>
        <begin position="118"/>
        <end position="140"/>
    </location>
</feature>
<evidence type="ECO:0000256" key="1">
    <source>
        <dbReference type="ARBA" id="ARBA00004141"/>
    </source>
</evidence>
<dbReference type="KEGG" id="hsu:HLASF_0811"/>